<dbReference type="Gene3D" id="3.90.640.10">
    <property type="entry name" value="Actin, Chain A, domain 4"/>
    <property type="match status" value="1"/>
</dbReference>
<keyword evidence="9" id="KW-0143">Chaperone</keyword>
<dbReference type="InterPro" id="IPR018181">
    <property type="entry name" value="Heat_shock_70_CS"/>
</dbReference>
<dbReference type="Gene3D" id="2.60.34.10">
    <property type="entry name" value="Substrate Binding Domain Of DNAk, Chain A, domain 1"/>
    <property type="match status" value="1"/>
</dbReference>
<name>A0AAW9K2X7_CARML</name>
<dbReference type="FunFam" id="3.30.420.40:FF:000144">
    <property type="entry name" value="Molecular chaperone HscC"/>
    <property type="match status" value="1"/>
</dbReference>
<dbReference type="InterPro" id="IPR029047">
    <property type="entry name" value="HSP70_peptide-bd_sf"/>
</dbReference>
<dbReference type="GO" id="GO:0140662">
    <property type="term" value="F:ATP-dependent protein folding chaperone"/>
    <property type="evidence" value="ECO:0007669"/>
    <property type="project" value="InterPro"/>
</dbReference>
<evidence type="ECO:0000256" key="8">
    <source>
        <dbReference type="ARBA" id="ARBA00023016"/>
    </source>
</evidence>
<evidence type="ECO:0000256" key="11">
    <source>
        <dbReference type="ARBA" id="ARBA00030945"/>
    </source>
</evidence>
<dbReference type="Pfam" id="PF00012">
    <property type="entry name" value="HSP70"/>
    <property type="match status" value="2"/>
</dbReference>
<keyword evidence="6 13" id="KW-0547">Nucleotide-binding</keyword>
<evidence type="ECO:0000256" key="10">
    <source>
        <dbReference type="ARBA" id="ARBA00030019"/>
    </source>
</evidence>
<dbReference type="PROSITE" id="PS00329">
    <property type="entry name" value="HSP70_2"/>
    <property type="match status" value="1"/>
</dbReference>
<evidence type="ECO:0000313" key="15">
    <source>
        <dbReference type="Proteomes" id="UP001290462"/>
    </source>
</evidence>
<dbReference type="InterPro" id="IPR013126">
    <property type="entry name" value="Hsp_70_fam"/>
</dbReference>
<evidence type="ECO:0000256" key="12">
    <source>
        <dbReference type="ARBA" id="ARBA00033103"/>
    </source>
</evidence>
<keyword evidence="7 13" id="KW-0067">ATP-binding</keyword>
<dbReference type="SUPFAM" id="SSF53067">
    <property type="entry name" value="Actin-like ATPase domain"/>
    <property type="match status" value="2"/>
</dbReference>
<protein>
    <recommendedName>
        <fullName evidence="3">Chaperone protein DnaK</fullName>
    </recommendedName>
    <alternativeName>
        <fullName evidence="4">Chaperone protein dnaK</fullName>
    </alternativeName>
    <alternativeName>
        <fullName evidence="12">HSP70</fullName>
    </alternativeName>
    <alternativeName>
        <fullName evidence="11">Heat shock 70 kDa protein</fullName>
    </alternativeName>
    <alternativeName>
        <fullName evidence="10">Heat shock protein 70</fullName>
    </alternativeName>
</protein>
<evidence type="ECO:0000256" key="5">
    <source>
        <dbReference type="ARBA" id="ARBA00022553"/>
    </source>
</evidence>
<evidence type="ECO:0000256" key="13">
    <source>
        <dbReference type="RuleBase" id="RU003322"/>
    </source>
</evidence>
<organism evidence="14 15">
    <name type="scientific">Carnobacterium maltaromaticum</name>
    <name type="common">Carnobacterium piscicola</name>
    <dbReference type="NCBI Taxonomy" id="2751"/>
    <lineage>
        <taxon>Bacteria</taxon>
        <taxon>Bacillati</taxon>
        <taxon>Bacillota</taxon>
        <taxon>Bacilli</taxon>
        <taxon>Lactobacillales</taxon>
        <taxon>Carnobacteriaceae</taxon>
        <taxon>Carnobacterium</taxon>
    </lineage>
</organism>
<gene>
    <name evidence="14" type="ORF">RAK27_16150</name>
</gene>
<evidence type="ECO:0000256" key="4">
    <source>
        <dbReference type="ARBA" id="ARBA00017249"/>
    </source>
</evidence>
<sequence>MTTIGIDLGTSNSLVGYWNGESAVLIENEFGEFLTPSIISVDDNQEILVGQIAKERLMTHPQLTAATFKRFMGTEKIYKMGTYSFTPVELSTLLLKKLKQNAERTLNEECHHAIISVPAYFNNVQRAATIEAANLAGLEVNHLISEPTAAAMAYGIHRLEEDSRILVIDLGGGTFDVSLLEMFEGIMQVEAIAGDNRLGGEDFTYAILKDCLAENKLDQEVLPAEIEASLYKKIEMIKKELSPTTPQQFDFILDEKEYTYQLTEERFRSICQPLLAKLRAPIIRVLNDSGIKLDEIDRIILIGGATKSTTIRSFVSKLLGKLPFTQINPDEAVGVGATIQSALKENKEMLEEMILTDVCGHTLGVNTSRFMENDYRDGYFSPIIERNTTVPVSKIQTFCTVYDGQQAIVFDIYQGENRLVKDNLKIGSVEIKMPKVPKGEPVDVRFTYDHDGILEVIVTVPRTKKTNRIVIENTPGQLSQIEIENRLKKLESLKIHPLDRAETRLLLARAERLYAESIGEKREYIQYLIGNFEAVLRKQDEKETRKASSELNKLLNKLEENFQL</sequence>
<dbReference type="AlphaFoldDB" id="A0AAW9K2X7"/>
<dbReference type="PANTHER" id="PTHR19375">
    <property type="entry name" value="HEAT SHOCK PROTEIN 70KDA"/>
    <property type="match status" value="1"/>
</dbReference>
<dbReference type="PRINTS" id="PR00301">
    <property type="entry name" value="HEATSHOCK70"/>
</dbReference>
<comment type="similarity">
    <text evidence="2 13">Belongs to the heat shock protein 70 family.</text>
</comment>
<evidence type="ECO:0000256" key="6">
    <source>
        <dbReference type="ARBA" id="ARBA00022741"/>
    </source>
</evidence>
<comment type="caution">
    <text evidence="14">The sequence shown here is derived from an EMBL/GenBank/DDBJ whole genome shotgun (WGS) entry which is preliminary data.</text>
</comment>
<comment type="function">
    <text evidence="1">Acts as a chaperone.</text>
</comment>
<evidence type="ECO:0000256" key="3">
    <source>
        <dbReference type="ARBA" id="ARBA00014415"/>
    </source>
</evidence>
<dbReference type="Gene3D" id="3.30.420.40">
    <property type="match status" value="3"/>
</dbReference>
<evidence type="ECO:0000256" key="7">
    <source>
        <dbReference type="ARBA" id="ARBA00022840"/>
    </source>
</evidence>
<evidence type="ECO:0000313" key="14">
    <source>
        <dbReference type="EMBL" id="MDZ5760170.1"/>
    </source>
</evidence>
<proteinExistence type="inferred from homology"/>
<keyword evidence="5" id="KW-0597">Phosphoprotein</keyword>
<keyword evidence="8" id="KW-0346">Stress response</keyword>
<dbReference type="EMBL" id="JAVBVO010000005">
    <property type="protein sequence ID" value="MDZ5760170.1"/>
    <property type="molecule type" value="Genomic_DNA"/>
</dbReference>
<accession>A0AAW9K2X7</accession>
<dbReference type="SUPFAM" id="SSF100920">
    <property type="entry name" value="Heat shock protein 70kD (HSP70), peptide-binding domain"/>
    <property type="match status" value="1"/>
</dbReference>
<evidence type="ECO:0000256" key="9">
    <source>
        <dbReference type="ARBA" id="ARBA00023186"/>
    </source>
</evidence>
<dbReference type="Proteomes" id="UP001290462">
    <property type="component" value="Unassembled WGS sequence"/>
</dbReference>
<dbReference type="InterPro" id="IPR043129">
    <property type="entry name" value="ATPase_NBD"/>
</dbReference>
<evidence type="ECO:0000256" key="2">
    <source>
        <dbReference type="ARBA" id="ARBA00007381"/>
    </source>
</evidence>
<evidence type="ECO:0000256" key="1">
    <source>
        <dbReference type="ARBA" id="ARBA00002290"/>
    </source>
</evidence>
<dbReference type="GO" id="GO:0005524">
    <property type="term" value="F:ATP binding"/>
    <property type="evidence" value="ECO:0007669"/>
    <property type="project" value="UniProtKB-KW"/>
</dbReference>
<dbReference type="RefSeq" id="WP_322809608.1">
    <property type="nucleotide sequence ID" value="NZ_JAVBVO010000005.1"/>
</dbReference>
<reference evidence="14" key="1">
    <citation type="submission" date="2023-08" db="EMBL/GenBank/DDBJ databases">
        <title>Genomic characterization of piscicolin 126 produced by Carnobacterium maltaromaticum CM22 strain isolated from salmon (Salmo salar).</title>
        <authorList>
            <person name="Gonzalez-Gragera E."/>
            <person name="Garcia-Lopez J.D."/>
            <person name="Teso-Perez C."/>
            <person name="Gimenez-Hernandez I."/>
            <person name="Peralta-Sanchez J.M."/>
            <person name="Valdivia E."/>
            <person name="Montalban-Lopez M."/>
            <person name="Martin-Platero A.M."/>
            <person name="Banos A."/>
            <person name="Martinez-Bueno M."/>
        </authorList>
    </citation>
    <scope>NUCLEOTIDE SEQUENCE</scope>
    <source>
        <strain evidence="14">CM22</strain>
    </source>
</reference>
<dbReference type="PROSITE" id="PS00297">
    <property type="entry name" value="HSP70_1"/>
    <property type="match status" value="1"/>
</dbReference>